<protein>
    <submittedName>
        <fullName evidence="1">Uncharacterized protein</fullName>
    </submittedName>
</protein>
<proteinExistence type="predicted"/>
<dbReference type="RefSeq" id="WP_353642529.1">
    <property type="nucleotide sequence ID" value="NZ_CP159253.1"/>
</dbReference>
<accession>A0AAU8CUA5</accession>
<sequence>MDFVSWLLALIGIAGDRAMHRSDRRAEIAKLNAEVASEAGRALDIITAAMPRLTRRCAQVCGDSPEMCDSMVKVLNDQRDAALKIMAMAEDYKKQIANAKGLVDWDKTLHHFQEWRATASRMTPWVEDIVNRYDAILYDAGAR</sequence>
<organism evidence="1">
    <name type="scientific">Mesorhizobium sp. WSM2240</name>
    <dbReference type="NCBI Taxonomy" id="3228851"/>
    <lineage>
        <taxon>Bacteria</taxon>
        <taxon>Pseudomonadati</taxon>
        <taxon>Pseudomonadota</taxon>
        <taxon>Alphaproteobacteria</taxon>
        <taxon>Hyphomicrobiales</taxon>
        <taxon>Phyllobacteriaceae</taxon>
        <taxon>Mesorhizobium</taxon>
    </lineage>
</organism>
<dbReference type="EMBL" id="CP159253">
    <property type="protein sequence ID" value="XCG49942.1"/>
    <property type="molecule type" value="Genomic_DNA"/>
</dbReference>
<evidence type="ECO:0000313" key="1">
    <source>
        <dbReference type="EMBL" id="XCG49942.1"/>
    </source>
</evidence>
<dbReference type="AlphaFoldDB" id="A0AAU8CUA5"/>
<reference evidence="1" key="1">
    <citation type="submission" date="2024-06" db="EMBL/GenBank/DDBJ databases">
        <title>Mesorhizobium karijinii sp. nov., a symbiont of the iconic Swainsona formosa from arid Australia.</title>
        <authorList>
            <person name="Hill Y.J."/>
            <person name="Watkin E.L.J."/>
            <person name="O'Hara G.W."/>
            <person name="Terpolilli J."/>
            <person name="Tye M.L."/>
            <person name="Kohlmeier M.G."/>
        </authorList>
    </citation>
    <scope>NUCLEOTIDE SEQUENCE</scope>
    <source>
        <strain evidence="1">WSM2240</strain>
    </source>
</reference>
<name>A0AAU8CUA5_9HYPH</name>
<gene>
    <name evidence="1" type="ORF">ABVK50_05430</name>
</gene>